<keyword evidence="2" id="KW-1185">Reference proteome</keyword>
<protein>
    <submittedName>
        <fullName evidence="1">Uncharacterized protein</fullName>
    </submittedName>
</protein>
<dbReference type="AlphaFoldDB" id="A0A8S1J019"/>
<name>A0A8S1J019_9CHLO</name>
<dbReference type="OrthoDB" id="443634at2759"/>
<comment type="caution">
    <text evidence="1">The sequence shown here is derived from an EMBL/GenBank/DDBJ whole genome shotgun (WGS) entry which is preliminary data.</text>
</comment>
<evidence type="ECO:0000313" key="1">
    <source>
        <dbReference type="EMBL" id="CAD7699528.1"/>
    </source>
</evidence>
<evidence type="ECO:0000313" key="2">
    <source>
        <dbReference type="Proteomes" id="UP000708148"/>
    </source>
</evidence>
<accession>A0A8S1J019</accession>
<feature type="non-terminal residue" evidence="1">
    <location>
        <position position="115"/>
    </location>
</feature>
<sequence length="115" mass="12442">GSKSLFSESSILATVYENALDMKGLYPGWSKDIQFVRSGDFFQSGHEKVVPCGNQFEILSRKVFLGVASACPLDIHGAKKAHMPESADRASGVSLIVSDLDAITFHEACLPTPLR</sequence>
<proteinExistence type="predicted"/>
<gene>
    <name evidence="1" type="ORF">OSTQU699_LOCUS4887</name>
</gene>
<reference evidence="1" key="1">
    <citation type="submission" date="2020-12" db="EMBL/GenBank/DDBJ databases">
        <authorList>
            <person name="Iha C."/>
        </authorList>
    </citation>
    <scope>NUCLEOTIDE SEQUENCE</scope>
</reference>
<dbReference type="Proteomes" id="UP000708148">
    <property type="component" value="Unassembled WGS sequence"/>
</dbReference>
<feature type="non-terminal residue" evidence="1">
    <location>
        <position position="1"/>
    </location>
</feature>
<dbReference type="EMBL" id="CAJHUC010001042">
    <property type="protein sequence ID" value="CAD7699528.1"/>
    <property type="molecule type" value="Genomic_DNA"/>
</dbReference>
<organism evidence="1 2">
    <name type="scientific">Ostreobium quekettii</name>
    <dbReference type="NCBI Taxonomy" id="121088"/>
    <lineage>
        <taxon>Eukaryota</taxon>
        <taxon>Viridiplantae</taxon>
        <taxon>Chlorophyta</taxon>
        <taxon>core chlorophytes</taxon>
        <taxon>Ulvophyceae</taxon>
        <taxon>TCBD clade</taxon>
        <taxon>Bryopsidales</taxon>
        <taxon>Ostreobineae</taxon>
        <taxon>Ostreobiaceae</taxon>
        <taxon>Ostreobium</taxon>
    </lineage>
</organism>